<dbReference type="GO" id="GO:0015074">
    <property type="term" value="P:DNA integration"/>
    <property type="evidence" value="ECO:0007669"/>
    <property type="project" value="InterPro"/>
</dbReference>
<dbReference type="KEGG" id="ddl:Desdi_0128"/>
<dbReference type="InterPro" id="IPR013762">
    <property type="entry name" value="Integrase-like_cat_sf"/>
</dbReference>
<organism evidence="3 4">
    <name type="scientific">Desulfitobacterium dichloroeliminans (strain LMG P-21439 / DCA1)</name>
    <dbReference type="NCBI Taxonomy" id="871963"/>
    <lineage>
        <taxon>Bacteria</taxon>
        <taxon>Bacillati</taxon>
        <taxon>Bacillota</taxon>
        <taxon>Clostridia</taxon>
        <taxon>Eubacteriales</taxon>
        <taxon>Desulfitobacteriaceae</taxon>
        <taxon>Desulfitobacterium</taxon>
    </lineage>
</organism>
<name>L0F431_DESDL</name>
<dbReference type="InterPro" id="IPR002104">
    <property type="entry name" value="Integrase_catalytic"/>
</dbReference>
<accession>L0F431</accession>
<dbReference type="SUPFAM" id="SSF56349">
    <property type="entry name" value="DNA breaking-rejoining enzymes"/>
    <property type="match status" value="1"/>
</dbReference>
<dbReference type="EMBL" id="CP003344">
    <property type="protein sequence ID" value="AGA67688.1"/>
    <property type="molecule type" value="Genomic_DNA"/>
</dbReference>
<dbReference type="AlphaFoldDB" id="L0F431"/>
<keyword evidence="1" id="KW-0233">DNA recombination</keyword>
<dbReference type="OrthoDB" id="1938416at2"/>
<dbReference type="GO" id="GO:0006310">
    <property type="term" value="P:DNA recombination"/>
    <property type="evidence" value="ECO:0007669"/>
    <property type="project" value="UniProtKB-KW"/>
</dbReference>
<dbReference type="InterPro" id="IPR050090">
    <property type="entry name" value="Tyrosine_recombinase_XerCD"/>
</dbReference>
<dbReference type="Proteomes" id="UP000010797">
    <property type="component" value="Chromosome"/>
</dbReference>
<reference evidence="4" key="1">
    <citation type="submission" date="2012-02" db="EMBL/GenBank/DDBJ databases">
        <title>Complete sequence of Desulfitobacterium dichloroeliminans LMG P-21439.</title>
        <authorList>
            <person name="Lucas S."/>
            <person name="Han J."/>
            <person name="Lapidus A."/>
            <person name="Cheng J.-F."/>
            <person name="Goodwin L."/>
            <person name="Pitluck S."/>
            <person name="Peters L."/>
            <person name="Ovchinnikova G."/>
            <person name="Teshima H."/>
            <person name="Detter J.C."/>
            <person name="Han C."/>
            <person name="Tapia R."/>
            <person name="Land M."/>
            <person name="Hauser L."/>
            <person name="Kyrpides N."/>
            <person name="Ivanova N."/>
            <person name="Pagani I."/>
            <person name="Kruse T."/>
            <person name="de Vos W.M."/>
            <person name="Boon N."/>
            <person name="Smidt H."/>
            <person name="Woyke T."/>
        </authorList>
    </citation>
    <scope>NUCLEOTIDE SEQUENCE [LARGE SCALE GENOMIC DNA]</scope>
    <source>
        <strain evidence="4">LMG P-21439 / DCA1</strain>
    </source>
</reference>
<evidence type="ECO:0000313" key="4">
    <source>
        <dbReference type="Proteomes" id="UP000010797"/>
    </source>
</evidence>
<evidence type="ECO:0000313" key="3">
    <source>
        <dbReference type="EMBL" id="AGA67688.1"/>
    </source>
</evidence>
<gene>
    <name evidence="3" type="ordered locus">Desdi_0128</name>
</gene>
<evidence type="ECO:0000259" key="2">
    <source>
        <dbReference type="PROSITE" id="PS51898"/>
    </source>
</evidence>
<dbReference type="PROSITE" id="PS51898">
    <property type="entry name" value="TYR_RECOMBINASE"/>
    <property type="match status" value="1"/>
</dbReference>
<dbReference type="RefSeq" id="WP_015260695.1">
    <property type="nucleotide sequence ID" value="NC_019903.1"/>
</dbReference>
<dbReference type="eggNOG" id="COG0582">
    <property type="taxonomic scope" value="Bacteria"/>
</dbReference>
<proteinExistence type="predicted"/>
<dbReference type="GO" id="GO:0003677">
    <property type="term" value="F:DNA binding"/>
    <property type="evidence" value="ECO:0007669"/>
    <property type="project" value="InterPro"/>
</dbReference>
<keyword evidence="4" id="KW-1185">Reference proteome</keyword>
<dbReference type="Pfam" id="PF00589">
    <property type="entry name" value="Phage_integrase"/>
    <property type="match status" value="1"/>
</dbReference>
<sequence length="306" mass="35624">MARHNLGYQFQTAIDSAFRPGLDKHAAKHTGDSIDKVCSFSEKKNLQEVSYQIARYMKDHYPDIKMIKDINPDHVQSYLNQKSTTCSTATLGNFVSRINKLEKLCQSKFKISTNWEKNILTPQSQKTVRNEKLRIQTMEKKDLDKILDYGYRYSKSKAIVAIDLAYRYGLRDAEIADLKVKNVNWEKNTLEVIGKGGRRRELTIKPEDMEFMKTLCRNKKSDERLIGIRKDSINKQLNRIMEKLNLKKKYPVTGIHAIRKLKAQELWDMKRAQGSSKKEAMDYVSNYLGHGRGRYDVLNTYVQTQN</sequence>
<evidence type="ECO:0000256" key="1">
    <source>
        <dbReference type="ARBA" id="ARBA00023172"/>
    </source>
</evidence>
<dbReference type="Gene3D" id="1.10.443.10">
    <property type="entry name" value="Intergrase catalytic core"/>
    <property type="match status" value="1"/>
</dbReference>
<dbReference type="HOGENOM" id="CLU_078453_0_0_9"/>
<feature type="domain" description="Tyr recombinase" evidence="2">
    <location>
        <begin position="131"/>
        <end position="306"/>
    </location>
</feature>
<dbReference type="InterPro" id="IPR011010">
    <property type="entry name" value="DNA_brk_join_enz"/>
</dbReference>
<protein>
    <submittedName>
        <fullName evidence="3">Site-specific recombinase XerD</fullName>
    </submittedName>
</protein>
<dbReference type="PANTHER" id="PTHR30349">
    <property type="entry name" value="PHAGE INTEGRASE-RELATED"/>
    <property type="match status" value="1"/>
</dbReference>